<protein>
    <submittedName>
        <fullName evidence="10">Ferrous-iron efflux pump FieF</fullName>
    </submittedName>
</protein>
<evidence type="ECO:0000256" key="5">
    <source>
        <dbReference type="ARBA" id="ARBA00022989"/>
    </source>
</evidence>
<proteinExistence type="inferred from homology"/>
<keyword evidence="4 7" id="KW-0812">Transmembrane</keyword>
<dbReference type="SUPFAM" id="SSF161111">
    <property type="entry name" value="Cation efflux protein transmembrane domain-like"/>
    <property type="match status" value="1"/>
</dbReference>
<evidence type="ECO:0000256" key="2">
    <source>
        <dbReference type="ARBA" id="ARBA00008114"/>
    </source>
</evidence>
<evidence type="ECO:0000256" key="4">
    <source>
        <dbReference type="ARBA" id="ARBA00022692"/>
    </source>
</evidence>
<sequence length="348" mass="38655">MDAAEAFFSFVRYLGTLMAASDSSGEPDLPPQAPVLDVFPDALELSDDVTRIRRRRTARLIKVAWLGISVRLFVILMELVGLWFLGHSVLLVDALASCADVFTSLAILFAIRLAEQPPDEDHPFGHGRYEPLAGFQLGILILIVGTGTFGYQLFAAISHAQSELIGWVSWTIPLFAAILLELTCRVVLRMAQQEKSSAMIAEAYHYRVDAITSFVAAFGLMIASQIPSYGHLIDHITAMILAVIMVYLGWVAARENLNELTDKIPHQKYFDQVKASAMKVEGVLDVEKVRIQTAGPDAHVNIDIEVNPNETVDQAHLTAQQVRHQIQLDWPTVLEVVVHVEPYYEADH</sequence>
<feature type="transmembrane region" description="Helical" evidence="7">
    <location>
        <begin position="232"/>
        <end position="253"/>
    </location>
</feature>
<dbReference type="Gene3D" id="1.20.1510.10">
    <property type="entry name" value="Cation efflux protein transmembrane domain"/>
    <property type="match status" value="1"/>
</dbReference>
<evidence type="ECO:0000259" key="8">
    <source>
        <dbReference type="Pfam" id="PF01545"/>
    </source>
</evidence>
<dbReference type="InterPro" id="IPR036837">
    <property type="entry name" value="Cation_efflux_CTD_sf"/>
</dbReference>
<reference evidence="10 11" key="1">
    <citation type="submission" date="2019-03" db="EMBL/GenBank/DDBJ databases">
        <title>Deep-cultivation of Planctomycetes and their phenomic and genomic characterization uncovers novel biology.</title>
        <authorList>
            <person name="Wiegand S."/>
            <person name="Jogler M."/>
            <person name="Boedeker C."/>
            <person name="Pinto D."/>
            <person name="Vollmers J."/>
            <person name="Rivas-Marin E."/>
            <person name="Kohn T."/>
            <person name="Peeters S.H."/>
            <person name="Heuer A."/>
            <person name="Rast P."/>
            <person name="Oberbeckmann S."/>
            <person name="Bunk B."/>
            <person name="Jeske O."/>
            <person name="Meyerdierks A."/>
            <person name="Storesund J.E."/>
            <person name="Kallscheuer N."/>
            <person name="Luecker S."/>
            <person name="Lage O.M."/>
            <person name="Pohl T."/>
            <person name="Merkel B.J."/>
            <person name="Hornburger P."/>
            <person name="Mueller R.-W."/>
            <person name="Bruemmer F."/>
            <person name="Labrenz M."/>
            <person name="Spormann A.M."/>
            <person name="Op den Camp H."/>
            <person name="Overmann J."/>
            <person name="Amann R."/>
            <person name="Jetten M.S.M."/>
            <person name="Mascher T."/>
            <person name="Medema M.H."/>
            <person name="Devos D.P."/>
            <person name="Kaster A.-K."/>
            <person name="Ovreas L."/>
            <person name="Rohde M."/>
            <person name="Galperin M.Y."/>
            <person name="Jogler C."/>
        </authorList>
    </citation>
    <scope>NUCLEOTIDE SEQUENCE [LARGE SCALE GENOMIC DNA]</scope>
    <source>
        <strain evidence="10 11">Enr17</strain>
    </source>
</reference>
<dbReference type="InterPro" id="IPR027470">
    <property type="entry name" value="Cation_efflux_CTD"/>
</dbReference>
<keyword evidence="6 7" id="KW-0472">Membrane</keyword>
<dbReference type="PANTHER" id="PTHR43840">
    <property type="entry name" value="MITOCHONDRIAL METAL TRANSPORTER 1-RELATED"/>
    <property type="match status" value="1"/>
</dbReference>
<gene>
    <name evidence="10" type="primary">fieF</name>
    <name evidence="10" type="ORF">Enr17x_40630</name>
</gene>
<feature type="transmembrane region" description="Helical" evidence="7">
    <location>
        <begin position="63"/>
        <end position="84"/>
    </location>
</feature>
<dbReference type="NCBIfam" id="TIGR01297">
    <property type="entry name" value="CDF"/>
    <property type="match status" value="1"/>
</dbReference>
<dbReference type="InterPro" id="IPR002524">
    <property type="entry name" value="Cation_efflux"/>
</dbReference>
<dbReference type="PANTHER" id="PTHR43840:SF15">
    <property type="entry name" value="MITOCHONDRIAL METAL TRANSPORTER 1-RELATED"/>
    <property type="match status" value="1"/>
</dbReference>
<evidence type="ECO:0000256" key="7">
    <source>
        <dbReference type="SAM" id="Phobius"/>
    </source>
</evidence>
<feature type="transmembrane region" description="Helical" evidence="7">
    <location>
        <begin position="208"/>
        <end position="226"/>
    </location>
</feature>
<dbReference type="InterPro" id="IPR058533">
    <property type="entry name" value="Cation_efflux_TM"/>
</dbReference>
<organism evidence="10 11">
    <name type="scientific">Gimesia fumaroli</name>
    <dbReference type="NCBI Taxonomy" id="2527976"/>
    <lineage>
        <taxon>Bacteria</taxon>
        <taxon>Pseudomonadati</taxon>
        <taxon>Planctomycetota</taxon>
        <taxon>Planctomycetia</taxon>
        <taxon>Planctomycetales</taxon>
        <taxon>Planctomycetaceae</taxon>
        <taxon>Gimesia</taxon>
    </lineage>
</organism>
<evidence type="ECO:0000313" key="11">
    <source>
        <dbReference type="Proteomes" id="UP000318313"/>
    </source>
</evidence>
<dbReference type="KEGG" id="gfm:Enr17x_40630"/>
<feature type="domain" description="Cation efflux protein cytoplasmic" evidence="9">
    <location>
        <begin position="267"/>
        <end position="343"/>
    </location>
</feature>
<feature type="transmembrane region" description="Helical" evidence="7">
    <location>
        <begin position="167"/>
        <end position="188"/>
    </location>
</feature>
<keyword evidence="11" id="KW-1185">Reference proteome</keyword>
<feature type="domain" description="Cation efflux protein transmembrane" evidence="8">
    <location>
        <begin position="65"/>
        <end position="260"/>
    </location>
</feature>
<evidence type="ECO:0000256" key="6">
    <source>
        <dbReference type="ARBA" id="ARBA00023136"/>
    </source>
</evidence>
<dbReference type="AlphaFoldDB" id="A0A518IFZ8"/>
<evidence type="ECO:0000256" key="3">
    <source>
        <dbReference type="ARBA" id="ARBA00022448"/>
    </source>
</evidence>
<dbReference type="Gene3D" id="3.30.70.1350">
    <property type="entry name" value="Cation efflux protein, cytoplasmic domain"/>
    <property type="match status" value="1"/>
</dbReference>
<evidence type="ECO:0000259" key="9">
    <source>
        <dbReference type="Pfam" id="PF16916"/>
    </source>
</evidence>
<keyword evidence="3" id="KW-0813">Transport</keyword>
<dbReference type="RefSeq" id="WP_232100783.1">
    <property type="nucleotide sequence ID" value="NZ_CP037452.1"/>
</dbReference>
<comment type="subcellular location">
    <subcellularLocation>
        <location evidence="1">Membrane</location>
        <topology evidence="1">Multi-pass membrane protein</topology>
    </subcellularLocation>
</comment>
<dbReference type="Pfam" id="PF01545">
    <property type="entry name" value="Cation_efflux"/>
    <property type="match status" value="1"/>
</dbReference>
<feature type="transmembrane region" description="Helical" evidence="7">
    <location>
        <begin position="132"/>
        <end position="155"/>
    </location>
</feature>
<keyword evidence="5 7" id="KW-1133">Transmembrane helix</keyword>
<name>A0A518IFZ8_9PLAN</name>
<dbReference type="EMBL" id="CP037452">
    <property type="protein sequence ID" value="QDV52004.1"/>
    <property type="molecule type" value="Genomic_DNA"/>
</dbReference>
<evidence type="ECO:0000256" key="1">
    <source>
        <dbReference type="ARBA" id="ARBA00004141"/>
    </source>
</evidence>
<accession>A0A518IFZ8</accession>
<comment type="similarity">
    <text evidence="2">Belongs to the cation diffusion facilitator (CDF) transporter (TC 2.A.4) family.</text>
</comment>
<dbReference type="GO" id="GO:0008324">
    <property type="term" value="F:monoatomic cation transmembrane transporter activity"/>
    <property type="evidence" value="ECO:0007669"/>
    <property type="project" value="InterPro"/>
</dbReference>
<dbReference type="InterPro" id="IPR027469">
    <property type="entry name" value="Cation_efflux_TMD_sf"/>
</dbReference>
<dbReference type="Pfam" id="PF16916">
    <property type="entry name" value="ZT_dimer"/>
    <property type="match status" value="1"/>
</dbReference>
<dbReference type="Proteomes" id="UP000318313">
    <property type="component" value="Chromosome"/>
</dbReference>
<evidence type="ECO:0000313" key="10">
    <source>
        <dbReference type="EMBL" id="QDV52004.1"/>
    </source>
</evidence>
<dbReference type="GO" id="GO:0016020">
    <property type="term" value="C:membrane"/>
    <property type="evidence" value="ECO:0007669"/>
    <property type="project" value="UniProtKB-SubCell"/>
</dbReference>
<dbReference type="SUPFAM" id="SSF160240">
    <property type="entry name" value="Cation efflux protein cytoplasmic domain-like"/>
    <property type="match status" value="1"/>
</dbReference>
<dbReference type="InterPro" id="IPR050291">
    <property type="entry name" value="CDF_Transporter"/>
</dbReference>
<feature type="transmembrane region" description="Helical" evidence="7">
    <location>
        <begin position="90"/>
        <end position="111"/>
    </location>
</feature>